<dbReference type="EMBL" id="OV170233">
    <property type="protein sequence ID" value="CAH0718839.1"/>
    <property type="molecule type" value="Genomic_DNA"/>
</dbReference>
<dbReference type="PANTHER" id="PTHR46457">
    <property type="entry name" value="DNA REPAIR PROTEIN RAD51 HOMOLOG 4"/>
    <property type="match status" value="1"/>
</dbReference>
<evidence type="ECO:0000259" key="3">
    <source>
        <dbReference type="Pfam" id="PF08423"/>
    </source>
</evidence>
<feature type="non-terminal residue" evidence="4">
    <location>
        <position position="335"/>
    </location>
</feature>
<evidence type="ECO:0000313" key="5">
    <source>
        <dbReference type="Proteomes" id="UP000838878"/>
    </source>
</evidence>
<dbReference type="InterPro" id="IPR027417">
    <property type="entry name" value="P-loop_NTPase"/>
</dbReference>
<evidence type="ECO:0000313" key="4">
    <source>
        <dbReference type="EMBL" id="CAH0718839.1"/>
    </source>
</evidence>
<accession>A0A8J9Y4S4</accession>
<dbReference type="Pfam" id="PF08423">
    <property type="entry name" value="Rad51"/>
    <property type="match status" value="1"/>
</dbReference>
<dbReference type="PANTHER" id="PTHR46457:SF1">
    <property type="entry name" value="DNA REPAIR PROTEIN RAD51 HOMOLOG 4"/>
    <property type="match status" value="1"/>
</dbReference>
<dbReference type="AlphaFoldDB" id="A0A8J9Y4S4"/>
<feature type="domain" description="Rad51-like C-terminal" evidence="3">
    <location>
        <begin position="82"/>
        <end position="244"/>
    </location>
</feature>
<dbReference type="GO" id="GO:0042148">
    <property type="term" value="P:DNA strand invasion"/>
    <property type="evidence" value="ECO:0007669"/>
    <property type="project" value="TreeGrafter"/>
</dbReference>
<evidence type="ECO:0000256" key="1">
    <source>
        <dbReference type="ARBA" id="ARBA00004123"/>
    </source>
</evidence>
<dbReference type="InterPro" id="IPR013632">
    <property type="entry name" value="Rad51_C"/>
</dbReference>
<dbReference type="SUPFAM" id="SSF52540">
    <property type="entry name" value="P-loop containing nucleoside triphosphate hydrolases"/>
    <property type="match status" value="1"/>
</dbReference>
<protein>
    <recommendedName>
        <fullName evidence="3">Rad51-like C-terminal domain-containing protein</fullName>
    </recommendedName>
</protein>
<dbReference type="GO" id="GO:0000724">
    <property type="term" value="P:double-strand break repair via homologous recombination"/>
    <property type="evidence" value="ECO:0007669"/>
    <property type="project" value="TreeGrafter"/>
</dbReference>
<comment type="subcellular location">
    <subcellularLocation>
        <location evidence="1">Nucleus</location>
    </subcellularLocation>
</comment>
<sequence length="335" mass="37681">MDKITLQDHSYFTVEILKALVQNRITTLIQFIQEDAEKLSVLTKLNLPQILEIRNDIFSKYSAPLISGSTLFVRGFTCRKYIATGIESLDSILGGGISIGYISEIYGLACCGKTQLCTQLAINSVKDFNNTVLYIDTKGDFSAVRVQKILEGNGFSHKDMAAIMIKIKVIHIWSMEDLIKLLEGLKHFTLKTEKLSLIIIDSLPSLMLQHFGDNNKLGLTYLNKVVNLSRFLSKELEIGFVCVNIQTRWIDSDVRDSDVEDQTTSVYDSGYIEKRNRGLGKYWHHIPAVLILMEKNNYPVTDNNGCSIINITVSKQNIPYISKSCQINVNVLGVS</sequence>
<dbReference type="GO" id="GO:0033063">
    <property type="term" value="C:Rad51B-Rad51C-Rad51D-XRCC2 complex"/>
    <property type="evidence" value="ECO:0007669"/>
    <property type="project" value="TreeGrafter"/>
</dbReference>
<keyword evidence="2" id="KW-0539">Nucleus</keyword>
<keyword evidence="5" id="KW-1185">Reference proteome</keyword>
<dbReference type="GO" id="GO:0003697">
    <property type="term" value="F:single-stranded DNA binding"/>
    <property type="evidence" value="ECO:0007669"/>
    <property type="project" value="TreeGrafter"/>
</dbReference>
<dbReference type="GO" id="GO:0007131">
    <property type="term" value="P:reciprocal meiotic recombination"/>
    <property type="evidence" value="ECO:0007669"/>
    <property type="project" value="TreeGrafter"/>
</dbReference>
<dbReference type="GO" id="GO:0005815">
    <property type="term" value="C:microtubule organizing center"/>
    <property type="evidence" value="ECO:0007669"/>
    <property type="project" value="TreeGrafter"/>
</dbReference>
<dbReference type="Gene3D" id="3.40.50.300">
    <property type="entry name" value="P-loop containing nucleotide triphosphate hydrolases"/>
    <property type="match status" value="1"/>
</dbReference>
<dbReference type="Proteomes" id="UP000838878">
    <property type="component" value="Chromosome 13"/>
</dbReference>
<dbReference type="GO" id="GO:0000400">
    <property type="term" value="F:four-way junction DNA binding"/>
    <property type="evidence" value="ECO:0007669"/>
    <property type="project" value="TreeGrafter"/>
</dbReference>
<dbReference type="OrthoDB" id="336321at2759"/>
<reference evidence="4" key="1">
    <citation type="submission" date="2021-12" db="EMBL/GenBank/DDBJ databases">
        <authorList>
            <person name="Martin H S."/>
        </authorList>
    </citation>
    <scope>NUCLEOTIDE SEQUENCE</scope>
</reference>
<organism evidence="4 5">
    <name type="scientific">Brenthis ino</name>
    <name type="common">lesser marbled fritillary</name>
    <dbReference type="NCBI Taxonomy" id="405034"/>
    <lineage>
        <taxon>Eukaryota</taxon>
        <taxon>Metazoa</taxon>
        <taxon>Ecdysozoa</taxon>
        <taxon>Arthropoda</taxon>
        <taxon>Hexapoda</taxon>
        <taxon>Insecta</taxon>
        <taxon>Pterygota</taxon>
        <taxon>Neoptera</taxon>
        <taxon>Endopterygota</taxon>
        <taxon>Lepidoptera</taxon>
        <taxon>Glossata</taxon>
        <taxon>Ditrysia</taxon>
        <taxon>Papilionoidea</taxon>
        <taxon>Nymphalidae</taxon>
        <taxon>Heliconiinae</taxon>
        <taxon>Argynnini</taxon>
        <taxon>Brenthis</taxon>
    </lineage>
</organism>
<evidence type="ECO:0000256" key="2">
    <source>
        <dbReference type="ARBA" id="ARBA00023242"/>
    </source>
</evidence>
<dbReference type="InterPro" id="IPR051988">
    <property type="entry name" value="HRR_RAD51_Paralog"/>
</dbReference>
<dbReference type="GO" id="GO:0008094">
    <property type="term" value="F:ATP-dependent activity, acting on DNA"/>
    <property type="evidence" value="ECO:0007669"/>
    <property type="project" value="TreeGrafter"/>
</dbReference>
<dbReference type="GO" id="GO:0005657">
    <property type="term" value="C:replication fork"/>
    <property type="evidence" value="ECO:0007669"/>
    <property type="project" value="TreeGrafter"/>
</dbReference>
<dbReference type="GO" id="GO:0000723">
    <property type="term" value="P:telomere maintenance"/>
    <property type="evidence" value="ECO:0007669"/>
    <property type="project" value="TreeGrafter"/>
</dbReference>
<proteinExistence type="predicted"/>
<name>A0A8J9Y4S4_9NEOP</name>
<gene>
    <name evidence="4" type="ORF">BINO364_LOCUS5252</name>
</gene>